<keyword evidence="2" id="KW-1185">Reference proteome</keyword>
<dbReference type="SUPFAM" id="SSF48403">
    <property type="entry name" value="Ankyrin repeat"/>
    <property type="match status" value="1"/>
</dbReference>
<organism evidence="1 2">
    <name type="scientific">Virgisporangium aliadipatigenens</name>
    <dbReference type="NCBI Taxonomy" id="741659"/>
    <lineage>
        <taxon>Bacteria</taxon>
        <taxon>Bacillati</taxon>
        <taxon>Actinomycetota</taxon>
        <taxon>Actinomycetes</taxon>
        <taxon>Micromonosporales</taxon>
        <taxon>Micromonosporaceae</taxon>
        <taxon>Virgisporangium</taxon>
    </lineage>
</organism>
<comment type="caution">
    <text evidence="1">The sequence shown here is derived from an EMBL/GenBank/DDBJ whole genome shotgun (WGS) entry which is preliminary data.</text>
</comment>
<dbReference type="AlphaFoldDB" id="A0A8J3YV12"/>
<dbReference type="InterPro" id="IPR036770">
    <property type="entry name" value="Ankyrin_rpt-contain_sf"/>
</dbReference>
<dbReference type="Gene3D" id="1.25.40.20">
    <property type="entry name" value="Ankyrin repeat-containing domain"/>
    <property type="match status" value="1"/>
</dbReference>
<evidence type="ECO:0000313" key="1">
    <source>
        <dbReference type="EMBL" id="GIJ51182.1"/>
    </source>
</evidence>
<evidence type="ECO:0008006" key="3">
    <source>
        <dbReference type="Google" id="ProtNLM"/>
    </source>
</evidence>
<name>A0A8J3YV12_9ACTN</name>
<dbReference type="RefSeq" id="WP_203904597.1">
    <property type="nucleotide sequence ID" value="NZ_BOPF01000045.1"/>
</dbReference>
<proteinExistence type="predicted"/>
<reference evidence="1" key="1">
    <citation type="submission" date="2021-01" db="EMBL/GenBank/DDBJ databases">
        <title>Whole genome shotgun sequence of Virgisporangium aliadipatigenens NBRC 105644.</title>
        <authorList>
            <person name="Komaki H."/>
            <person name="Tamura T."/>
        </authorList>
    </citation>
    <scope>NUCLEOTIDE SEQUENCE</scope>
    <source>
        <strain evidence="1">NBRC 105644</strain>
    </source>
</reference>
<accession>A0A8J3YV12</accession>
<protein>
    <recommendedName>
        <fullName evidence="3">Ankyrin repeat domain-containing protein</fullName>
    </recommendedName>
</protein>
<gene>
    <name evidence="1" type="ORF">Val02_80680</name>
</gene>
<dbReference type="Proteomes" id="UP000619260">
    <property type="component" value="Unassembled WGS sequence"/>
</dbReference>
<evidence type="ECO:0000313" key="2">
    <source>
        <dbReference type="Proteomes" id="UP000619260"/>
    </source>
</evidence>
<sequence>MKTWLTGKRYRLPARMLAEATERRAAGHRRGACESAGVDVDVHLSDLARHHTARFAAQVEEDLAHLVPDLLRWHFPGPPRERDGLFARYVTLGLALYRHAPSGLRLLAHATDWPQRLRVFVAVPSTGTVPWYDRRHLWDSRYTAGLRQFVGGDRRAPFFHRDGTPLTRAELPTAPPPEEDRAAWTEWQTLHHAGTRPWLDRGHRHEPSGDPGWLPAIDPFLPRQGRLRPEHLHPLVQESLFPDLAAPYRYEPPRPRLPALPVAVRVPCGGGFHRLVLGDGTVHVKDHPAAEVAREETLGALGATRIGCVAERHEWRTTWGARPDAPRRLRALCRHALTAARHGDADELHRLLDAGLDPALVRTWRRGSLLHLLTCFDARVAPALARRLVAAGIPVDEADLWGHTPLWRVGRGGRGTPELFRTLLDLGARPPAGDAGARMVEDLTFRARRDLLALLEERAWSPG</sequence>
<dbReference type="EMBL" id="BOPF01000045">
    <property type="protein sequence ID" value="GIJ51182.1"/>
    <property type="molecule type" value="Genomic_DNA"/>
</dbReference>